<dbReference type="Proteomes" id="UP001154282">
    <property type="component" value="Unassembled WGS sequence"/>
</dbReference>
<evidence type="ECO:0008006" key="3">
    <source>
        <dbReference type="Google" id="ProtNLM"/>
    </source>
</evidence>
<dbReference type="InterPro" id="IPR050592">
    <property type="entry name" value="GDSL_lipolytic_enzyme"/>
</dbReference>
<dbReference type="PANTHER" id="PTHR45642:SF103">
    <property type="entry name" value="ZINC FINGER PROTEIN"/>
    <property type="match status" value="1"/>
</dbReference>
<evidence type="ECO:0000313" key="2">
    <source>
        <dbReference type="Proteomes" id="UP001154282"/>
    </source>
</evidence>
<dbReference type="EMBL" id="CAMGYJ010000004">
    <property type="protein sequence ID" value="CAI0408180.1"/>
    <property type="molecule type" value="Genomic_DNA"/>
</dbReference>
<sequence length="108" mass="12269">MAFADPLVPTFIIFGDSVSDVGNNNNITTPIKANFLPYGRDFVTHRPTGRFCNGRLAVDFTGKKDLHFSFPLSTTLILPLESNSHEKLFWSWFLQPSIWVLTHTHHPI</sequence>
<dbReference type="InterPro" id="IPR036514">
    <property type="entry name" value="SGNH_hydro_sf"/>
</dbReference>
<gene>
    <name evidence="1" type="ORF">LITE_LOCUS13851</name>
</gene>
<organism evidence="1 2">
    <name type="scientific">Linum tenue</name>
    <dbReference type="NCBI Taxonomy" id="586396"/>
    <lineage>
        <taxon>Eukaryota</taxon>
        <taxon>Viridiplantae</taxon>
        <taxon>Streptophyta</taxon>
        <taxon>Embryophyta</taxon>
        <taxon>Tracheophyta</taxon>
        <taxon>Spermatophyta</taxon>
        <taxon>Magnoliopsida</taxon>
        <taxon>eudicotyledons</taxon>
        <taxon>Gunneridae</taxon>
        <taxon>Pentapetalae</taxon>
        <taxon>rosids</taxon>
        <taxon>fabids</taxon>
        <taxon>Malpighiales</taxon>
        <taxon>Linaceae</taxon>
        <taxon>Linum</taxon>
    </lineage>
</organism>
<dbReference type="Gene3D" id="3.40.50.1110">
    <property type="entry name" value="SGNH hydrolase"/>
    <property type="match status" value="1"/>
</dbReference>
<keyword evidence="2" id="KW-1185">Reference proteome</keyword>
<proteinExistence type="predicted"/>
<dbReference type="AlphaFoldDB" id="A0AAV0JGP9"/>
<name>A0AAV0JGP9_9ROSI</name>
<evidence type="ECO:0000313" key="1">
    <source>
        <dbReference type="EMBL" id="CAI0408180.1"/>
    </source>
</evidence>
<reference evidence="1" key="1">
    <citation type="submission" date="2022-08" db="EMBL/GenBank/DDBJ databases">
        <authorList>
            <person name="Gutierrez-Valencia J."/>
        </authorList>
    </citation>
    <scope>NUCLEOTIDE SEQUENCE</scope>
</reference>
<protein>
    <recommendedName>
        <fullName evidence="3">GDSL esterase/lipase</fullName>
    </recommendedName>
</protein>
<dbReference type="PANTHER" id="PTHR45642">
    <property type="entry name" value="GDSL ESTERASE/LIPASE EXL3"/>
    <property type="match status" value="1"/>
</dbReference>
<comment type="caution">
    <text evidence="1">The sequence shown here is derived from an EMBL/GenBank/DDBJ whole genome shotgun (WGS) entry which is preliminary data.</text>
</comment>
<accession>A0AAV0JGP9</accession>